<accession>A0A3A4KPD4</accession>
<feature type="transmembrane region" description="Helical" evidence="2">
    <location>
        <begin position="26"/>
        <end position="49"/>
    </location>
</feature>
<evidence type="ECO:0000256" key="1">
    <source>
        <dbReference type="SAM" id="MobiDB-lite"/>
    </source>
</evidence>
<dbReference type="OrthoDB" id="4422435at2"/>
<keyword evidence="2" id="KW-0812">Transmembrane</keyword>
<proteinExistence type="predicted"/>
<evidence type="ECO:0000313" key="4">
    <source>
        <dbReference type="Proteomes" id="UP000266677"/>
    </source>
</evidence>
<protein>
    <submittedName>
        <fullName evidence="3">DUF3515 domain-containing protein</fullName>
    </submittedName>
</protein>
<dbReference type="Proteomes" id="UP000266677">
    <property type="component" value="Unassembled WGS sequence"/>
</dbReference>
<keyword evidence="2" id="KW-0472">Membrane</keyword>
<organism evidence="3 4">
    <name type="scientific">Nocardia panacis</name>
    <dbReference type="NCBI Taxonomy" id="2340916"/>
    <lineage>
        <taxon>Bacteria</taxon>
        <taxon>Bacillati</taxon>
        <taxon>Actinomycetota</taxon>
        <taxon>Actinomycetes</taxon>
        <taxon>Mycobacteriales</taxon>
        <taxon>Nocardiaceae</taxon>
        <taxon>Nocardia</taxon>
    </lineage>
</organism>
<evidence type="ECO:0000256" key="2">
    <source>
        <dbReference type="SAM" id="Phobius"/>
    </source>
</evidence>
<feature type="region of interest" description="Disordered" evidence="1">
    <location>
        <begin position="1"/>
        <end position="20"/>
    </location>
</feature>
<comment type="caution">
    <text evidence="3">The sequence shown here is derived from an EMBL/GenBank/DDBJ whole genome shotgun (WGS) entry which is preliminary data.</text>
</comment>
<name>A0A3A4KPD4_9NOCA</name>
<dbReference type="AlphaFoldDB" id="A0A3A4KPD4"/>
<keyword evidence="4" id="KW-1185">Reference proteome</keyword>
<sequence length="197" mass="20481">MAESDRDSSTESGDSTPPPARVYSPALIATAVALPVVLVVGVLVAAVMARHTSAEREPLVLGPVPAPAAEGPECAALLPALPAEIGEFTKSTLVEPSPPATRAWQRASGGDAIVLRCGLERPLEFNRASALQLVDGVQWFEARDPAAKASTWFAVDRATYIAFTVPDGSGPTPLQEVSDTIAANLQARPLDPGPLPN</sequence>
<gene>
    <name evidence="3" type="ORF">D5S18_16270</name>
</gene>
<reference evidence="3 4" key="1">
    <citation type="submission" date="2018-09" db="EMBL/GenBank/DDBJ databases">
        <title>YIM PH21274 draft genome.</title>
        <authorList>
            <person name="Miao C."/>
        </authorList>
    </citation>
    <scope>NUCLEOTIDE SEQUENCE [LARGE SCALE GENOMIC DNA]</scope>
    <source>
        <strain evidence="3 4">YIM PH 21724</strain>
    </source>
</reference>
<dbReference type="Pfam" id="PF12028">
    <property type="entry name" value="DUF3515"/>
    <property type="match status" value="1"/>
</dbReference>
<dbReference type="EMBL" id="QZFU01000019">
    <property type="protein sequence ID" value="RJO74960.1"/>
    <property type="molecule type" value="Genomic_DNA"/>
</dbReference>
<evidence type="ECO:0000313" key="3">
    <source>
        <dbReference type="EMBL" id="RJO74960.1"/>
    </source>
</evidence>
<keyword evidence="2" id="KW-1133">Transmembrane helix</keyword>
<dbReference type="RefSeq" id="WP_120041806.1">
    <property type="nucleotide sequence ID" value="NZ_QZFU01000019.1"/>
</dbReference>
<dbReference type="InterPro" id="IPR021903">
    <property type="entry name" value="DUF3515"/>
</dbReference>